<protein>
    <submittedName>
        <fullName evidence="3">Tetratricopeptide repeat protein</fullName>
    </submittedName>
</protein>
<dbReference type="InterPro" id="IPR011990">
    <property type="entry name" value="TPR-like_helical_dom_sf"/>
</dbReference>
<feature type="signal peptide" evidence="2">
    <location>
        <begin position="1"/>
        <end position="18"/>
    </location>
</feature>
<feature type="chain" id="PRO_5021445375" evidence="2">
    <location>
        <begin position="19"/>
        <end position="298"/>
    </location>
</feature>
<evidence type="ECO:0000256" key="2">
    <source>
        <dbReference type="SAM" id="SignalP"/>
    </source>
</evidence>
<name>A0A501QFL3_9FLAO</name>
<dbReference type="RefSeq" id="WP_139999295.1">
    <property type="nucleotide sequence ID" value="NZ_VFJE01000051.1"/>
</dbReference>
<accession>A0A501QFL3</accession>
<gene>
    <name evidence="3" type="ORF">FJA49_04505</name>
</gene>
<dbReference type="Proteomes" id="UP000319175">
    <property type="component" value="Unassembled WGS sequence"/>
</dbReference>
<reference evidence="3 4" key="2">
    <citation type="submission" date="2019-06" db="EMBL/GenBank/DDBJ databases">
        <authorList>
            <person name="Seo Y."/>
        </authorList>
    </citation>
    <scope>NUCLEOTIDE SEQUENCE [LARGE SCALE GENOMIC DNA]</scope>
    <source>
        <strain evidence="3 4">MaA-Y11</strain>
    </source>
</reference>
<dbReference type="EMBL" id="VFJE01000051">
    <property type="protein sequence ID" value="TPD71164.1"/>
    <property type="molecule type" value="Genomic_DNA"/>
</dbReference>
<organism evidence="3 4">
    <name type="scientific">Flavobacterium microcysteis</name>
    <dbReference type="NCBI Taxonomy" id="2596891"/>
    <lineage>
        <taxon>Bacteria</taxon>
        <taxon>Pseudomonadati</taxon>
        <taxon>Bacteroidota</taxon>
        <taxon>Flavobacteriia</taxon>
        <taxon>Flavobacteriales</taxon>
        <taxon>Flavobacteriaceae</taxon>
        <taxon>Flavobacterium</taxon>
    </lineage>
</organism>
<dbReference type="OrthoDB" id="1343633at2"/>
<comment type="caution">
    <text evidence="3">The sequence shown here is derived from an EMBL/GenBank/DDBJ whole genome shotgun (WGS) entry which is preliminary data.</text>
</comment>
<evidence type="ECO:0000256" key="1">
    <source>
        <dbReference type="PROSITE-ProRule" id="PRU00339"/>
    </source>
</evidence>
<dbReference type="PROSITE" id="PS50005">
    <property type="entry name" value="TPR"/>
    <property type="match status" value="1"/>
</dbReference>
<evidence type="ECO:0000313" key="4">
    <source>
        <dbReference type="Proteomes" id="UP000319175"/>
    </source>
</evidence>
<keyword evidence="2" id="KW-0732">Signal</keyword>
<sequence>MKKAAYLALLFLSITAYSQDSYKNFQEALKAKDTTKQLQILTQWEKSNNNDPELYTSYYNYFFSKSRQEVVSINKENKGSESLKLVDSTGNVAGYMGSSIAYDIYFRKKAFESIDKGILKFPNRLDMRFGKIYGLGLTKDYEAFTKEIIKTIEQSGKNNNKWLWALNKPVDDPENFMLGNIQSYVEQLYNTGNDNLLKNIKRISETVLKYYPKHVESLSNISIFYIINKEYDKSLQYSLKAYQTNPKDAIVLGNIAYTYKEKGDKANAIKFYELTLEYGDENAKQQAQKALDKLKQAN</sequence>
<keyword evidence="4" id="KW-1185">Reference proteome</keyword>
<keyword evidence="1" id="KW-0802">TPR repeat</keyword>
<dbReference type="InterPro" id="IPR019734">
    <property type="entry name" value="TPR_rpt"/>
</dbReference>
<dbReference type="SMART" id="SM00028">
    <property type="entry name" value="TPR"/>
    <property type="match status" value="2"/>
</dbReference>
<evidence type="ECO:0000313" key="3">
    <source>
        <dbReference type="EMBL" id="TPD71164.1"/>
    </source>
</evidence>
<proteinExistence type="predicted"/>
<dbReference type="Gene3D" id="1.25.40.10">
    <property type="entry name" value="Tetratricopeptide repeat domain"/>
    <property type="match status" value="1"/>
</dbReference>
<dbReference type="SUPFAM" id="SSF48452">
    <property type="entry name" value="TPR-like"/>
    <property type="match status" value="1"/>
</dbReference>
<feature type="repeat" description="TPR" evidence="1">
    <location>
        <begin position="215"/>
        <end position="248"/>
    </location>
</feature>
<dbReference type="AlphaFoldDB" id="A0A501QFL3"/>
<reference evidence="3 4" key="1">
    <citation type="submission" date="2019-06" db="EMBL/GenBank/DDBJ databases">
        <title>Flavobacterium sp. MaA-Y11 from geoumgang.</title>
        <authorList>
            <person name="Jeong S."/>
        </authorList>
    </citation>
    <scope>NUCLEOTIDE SEQUENCE [LARGE SCALE GENOMIC DNA]</scope>
    <source>
        <strain evidence="3 4">MaA-Y11</strain>
    </source>
</reference>